<evidence type="ECO:0000313" key="5">
    <source>
        <dbReference type="Proteomes" id="UP000230353"/>
    </source>
</evidence>
<dbReference type="InterPro" id="IPR012676">
    <property type="entry name" value="TGS-like"/>
</dbReference>
<protein>
    <recommendedName>
        <fullName evidence="6">(P)ppGpp synthetase</fullName>
    </recommendedName>
</protein>
<dbReference type="InterPro" id="IPR002912">
    <property type="entry name" value="ACT_dom"/>
</dbReference>
<dbReference type="InterPro" id="IPR045865">
    <property type="entry name" value="ACT-like_dom_sf"/>
</dbReference>
<dbReference type="NCBIfam" id="TIGR00691">
    <property type="entry name" value="spoT_relA"/>
    <property type="match status" value="1"/>
</dbReference>
<dbReference type="FunFam" id="3.30.460.10:FF:000001">
    <property type="entry name" value="GTP pyrophosphokinase RelA"/>
    <property type="match status" value="1"/>
</dbReference>
<dbReference type="SUPFAM" id="SSF81271">
    <property type="entry name" value="TGS-like"/>
    <property type="match status" value="1"/>
</dbReference>
<dbReference type="Gene3D" id="3.30.70.260">
    <property type="match status" value="1"/>
</dbReference>
<dbReference type="InterPro" id="IPR003607">
    <property type="entry name" value="HD/PDEase_dom"/>
</dbReference>
<dbReference type="Gene3D" id="3.30.460.10">
    <property type="entry name" value="Beta Polymerase, domain 2"/>
    <property type="match status" value="1"/>
</dbReference>
<comment type="function">
    <text evidence="1">In eubacteria ppGpp (guanosine 3'-diphosphate 5'-diphosphate) is a mediator of the stringent response that coordinates a variety of cellular activities in response to changes in nutritional abundance.</text>
</comment>
<evidence type="ECO:0000256" key="1">
    <source>
        <dbReference type="RuleBase" id="RU003847"/>
    </source>
</evidence>
<dbReference type="Pfam" id="PF13328">
    <property type="entry name" value="HD_4"/>
    <property type="match status" value="1"/>
</dbReference>
<dbReference type="CDD" id="cd01668">
    <property type="entry name" value="TGS_RSH"/>
    <property type="match status" value="1"/>
</dbReference>
<dbReference type="InterPro" id="IPR004811">
    <property type="entry name" value="RelA/Spo_fam"/>
</dbReference>
<dbReference type="Proteomes" id="UP000230353">
    <property type="component" value="Unassembled WGS sequence"/>
</dbReference>
<dbReference type="GO" id="GO:0015969">
    <property type="term" value="P:guanosine tetraphosphate metabolic process"/>
    <property type="evidence" value="ECO:0007669"/>
    <property type="project" value="InterPro"/>
</dbReference>
<evidence type="ECO:0000259" key="3">
    <source>
        <dbReference type="PROSITE" id="PS51880"/>
    </source>
</evidence>
<feature type="domain" description="ACT" evidence="2">
    <location>
        <begin position="500"/>
        <end position="577"/>
    </location>
</feature>
<proteinExistence type="inferred from homology"/>
<gene>
    <name evidence="4" type="ORF">COT67_01800</name>
</gene>
<dbReference type="SUPFAM" id="SSF55021">
    <property type="entry name" value="ACT-like"/>
    <property type="match status" value="1"/>
</dbReference>
<dbReference type="CDD" id="cd05399">
    <property type="entry name" value="NT_Rel-Spo_like"/>
    <property type="match status" value="1"/>
</dbReference>
<evidence type="ECO:0008006" key="6">
    <source>
        <dbReference type="Google" id="ProtNLM"/>
    </source>
</evidence>
<dbReference type="SMART" id="SM00471">
    <property type="entry name" value="HDc"/>
    <property type="match status" value="1"/>
</dbReference>
<dbReference type="InterPro" id="IPR007685">
    <property type="entry name" value="RelA_SpoT"/>
</dbReference>
<evidence type="ECO:0000313" key="4">
    <source>
        <dbReference type="EMBL" id="PIS13427.1"/>
    </source>
</evidence>
<dbReference type="FunFam" id="3.10.20.30:FF:000002">
    <property type="entry name" value="GTP pyrophosphokinase (RelA/SpoT)"/>
    <property type="match status" value="1"/>
</dbReference>
<dbReference type="AlphaFoldDB" id="A0A2H0WLB6"/>
<comment type="caution">
    <text evidence="4">The sequence shown here is derived from an EMBL/GenBank/DDBJ whole genome shotgun (WGS) entry which is preliminary data.</text>
</comment>
<dbReference type="GO" id="GO:0005886">
    <property type="term" value="C:plasma membrane"/>
    <property type="evidence" value="ECO:0007669"/>
    <property type="project" value="TreeGrafter"/>
</dbReference>
<dbReference type="InterPro" id="IPR033655">
    <property type="entry name" value="TGS_RelA/SpoT"/>
</dbReference>
<dbReference type="Pfam" id="PF13291">
    <property type="entry name" value="ACT_4"/>
    <property type="match status" value="1"/>
</dbReference>
<dbReference type="InterPro" id="IPR012675">
    <property type="entry name" value="Beta-grasp_dom_sf"/>
</dbReference>
<feature type="domain" description="TGS" evidence="3">
    <location>
        <begin position="391"/>
        <end position="454"/>
    </location>
</feature>
<dbReference type="PANTHER" id="PTHR21262:SF31">
    <property type="entry name" value="GTP PYROPHOSPHOKINASE"/>
    <property type="match status" value="1"/>
</dbReference>
<dbReference type="PROSITE" id="PS51671">
    <property type="entry name" value="ACT"/>
    <property type="match status" value="1"/>
</dbReference>
<dbReference type="SMART" id="SM00954">
    <property type="entry name" value="RelA_SpoT"/>
    <property type="match status" value="1"/>
</dbReference>
<dbReference type="PANTHER" id="PTHR21262">
    <property type="entry name" value="GUANOSINE-3',5'-BIS DIPHOSPHATE 3'-PYROPHOSPHOHYDROLASE"/>
    <property type="match status" value="1"/>
</dbReference>
<comment type="similarity">
    <text evidence="1">Belongs to the relA/spoT family.</text>
</comment>
<dbReference type="Pfam" id="PF04607">
    <property type="entry name" value="RelA_SpoT"/>
    <property type="match status" value="1"/>
</dbReference>
<dbReference type="InterPro" id="IPR004095">
    <property type="entry name" value="TGS"/>
</dbReference>
<dbReference type="FunFam" id="1.10.3210.10:FF:000001">
    <property type="entry name" value="GTP pyrophosphokinase RelA"/>
    <property type="match status" value="1"/>
</dbReference>
<name>A0A2H0WLB6_9BACT</name>
<accession>A0A2H0WLB6</accession>
<dbReference type="Pfam" id="PF02824">
    <property type="entry name" value="TGS"/>
    <property type="match status" value="1"/>
</dbReference>
<dbReference type="InterPro" id="IPR043519">
    <property type="entry name" value="NT_sf"/>
</dbReference>
<dbReference type="PROSITE" id="PS51880">
    <property type="entry name" value="TGS"/>
    <property type="match status" value="1"/>
</dbReference>
<organism evidence="4 5">
    <name type="scientific">Candidatus Tagabacteria bacterium CG09_land_8_20_14_0_10_41_14</name>
    <dbReference type="NCBI Taxonomy" id="1975021"/>
    <lineage>
        <taxon>Bacteria</taxon>
        <taxon>Candidatus Tagaibacteriota</taxon>
    </lineage>
</organism>
<dbReference type="Gene3D" id="3.10.20.30">
    <property type="match status" value="1"/>
</dbReference>
<sequence>MNWEEYKNKLPPKYSERELNLLEKAFIFAAEIHKDEKRQTGEAYITHPAIVSLKAANLNLGTTTIAAAMLHDTIESEKTDIKTIQKKFGHEIAFLVKGLSKVSKIEYRGVERAAESTRKMFMAMAQDIRVIIIKLLDRLHNLETLSTFSEEKQKRIGQETLDIYAPVADRLGMGDLKLQLEDEAFKYAHPKEYEWIIKETREKIPQRKKYLTKKVIPAIKKELEKEKIPVRTITHRAKHYYSLWKKLLRNNMDWYTIYDLTAVRIIVDSVESCYATLGVIHKLWKPLPGRIKDYIALPKQNGYKSLHTTVFCIDKKITEFQIRTPKMHEEAEQGIAAHWAWEIAGKPKSPRETQMPHKKFTWIKQLQDWHKKFNKDISGEKFLESLKIDFFKDRVFVLTPKGDIIDLPEGSTPIDFAYHVHSDIGNSIVGAKVNNSIVPLSYELASGDMVEILTQKNKKPNLKMLESIKTSLAKNQIRSALKRQELMPKLRKPQKELRAELTLIVKDRIGMLKDISFVFSKFRINIKSLHSKEKENSNNEYAIVSVAFSPKNKEQVNKIATQLKTIKGIEEVRTKIN</sequence>
<evidence type="ECO:0000259" key="2">
    <source>
        <dbReference type="PROSITE" id="PS51671"/>
    </source>
</evidence>
<reference evidence="5" key="1">
    <citation type="submission" date="2017-09" db="EMBL/GenBank/DDBJ databases">
        <title>Depth-based differentiation of microbial function through sediment-hosted aquifers and enrichment of novel symbionts in the deep terrestrial subsurface.</title>
        <authorList>
            <person name="Probst A.J."/>
            <person name="Ladd B."/>
            <person name="Jarett J.K."/>
            <person name="Geller-Mcgrath D.E."/>
            <person name="Sieber C.M.K."/>
            <person name="Emerson J.B."/>
            <person name="Anantharaman K."/>
            <person name="Thomas B.C."/>
            <person name="Malmstrom R."/>
            <person name="Stieglmeier M."/>
            <person name="Klingl A."/>
            <person name="Woyke T."/>
            <person name="Ryan C.M."/>
            <person name="Banfield J.F."/>
        </authorList>
    </citation>
    <scope>NUCLEOTIDE SEQUENCE [LARGE SCALE GENOMIC DNA]</scope>
</reference>
<dbReference type="EMBL" id="PEZL01000025">
    <property type="protein sequence ID" value="PIS13427.1"/>
    <property type="molecule type" value="Genomic_DNA"/>
</dbReference>
<dbReference type="Gene3D" id="1.10.3210.10">
    <property type="entry name" value="Hypothetical protein af1432"/>
    <property type="match status" value="1"/>
</dbReference>
<dbReference type="SUPFAM" id="SSF109604">
    <property type="entry name" value="HD-domain/PDEase-like"/>
    <property type="match status" value="1"/>
</dbReference>
<dbReference type="SUPFAM" id="SSF81301">
    <property type="entry name" value="Nucleotidyltransferase"/>
    <property type="match status" value="1"/>
</dbReference>